<feature type="region of interest" description="Disordered" evidence="1">
    <location>
        <begin position="1"/>
        <end position="22"/>
    </location>
</feature>
<dbReference type="AlphaFoldDB" id="A0A383VIX3"/>
<feature type="region of interest" description="Disordered" evidence="1">
    <location>
        <begin position="196"/>
        <end position="255"/>
    </location>
</feature>
<dbReference type="EMBL" id="FNXT01000639">
    <property type="protein sequence ID" value="SZX65468.1"/>
    <property type="molecule type" value="Genomic_DNA"/>
</dbReference>
<gene>
    <name evidence="2" type="ORF">BQ4739_LOCUS5894</name>
</gene>
<proteinExistence type="predicted"/>
<organism evidence="2 3">
    <name type="scientific">Tetradesmus obliquus</name>
    <name type="common">Green alga</name>
    <name type="synonym">Acutodesmus obliquus</name>
    <dbReference type="NCBI Taxonomy" id="3088"/>
    <lineage>
        <taxon>Eukaryota</taxon>
        <taxon>Viridiplantae</taxon>
        <taxon>Chlorophyta</taxon>
        <taxon>core chlorophytes</taxon>
        <taxon>Chlorophyceae</taxon>
        <taxon>CS clade</taxon>
        <taxon>Sphaeropleales</taxon>
        <taxon>Scenedesmaceae</taxon>
        <taxon>Tetradesmus</taxon>
    </lineage>
</organism>
<reference evidence="2 3" key="1">
    <citation type="submission" date="2016-10" db="EMBL/GenBank/DDBJ databases">
        <authorList>
            <person name="Cai Z."/>
        </authorList>
    </citation>
    <scope>NUCLEOTIDE SEQUENCE [LARGE SCALE GENOMIC DNA]</scope>
</reference>
<evidence type="ECO:0000256" key="1">
    <source>
        <dbReference type="SAM" id="MobiDB-lite"/>
    </source>
</evidence>
<evidence type="ECO:0000313" key="2">
    <source>
        <dbReference type="EMBL" id="SZX65468.1"/>
    </source>
</evidence>
<keyword evidence="3" id="KW-1185">Reference proteome</keyword>
<sequence>MGCGAMPQHARTNAGISRGARSNGGARLGWLSERRSPPLSPMWHLVRPKCGVSPGQRVTSVRTPSPKWPALPASPYMAFLFGLEGALLSPQQRLGLITLLFKGGGKPRDQAASYRPITLMNCDVKILAKVVVLRAAPVLDSVVDSTQTAFGTWNTLAEHCGGAHLVVQAVNVSKQEGSIAARHALGVGGSAARASLSRGRRAARPSARAAEAQRRQRRGGRSCTSPLGLPRAQWRAARGASGDGQGAAQRSAASR</sequence>
<accession>A0A383VIX3</accession>
<protein>
    <submittedName>
        <fullName evidence="2">Uncharacterized protein</fullName>
    </submittedName>
</protein>
<evidence type="ECO:0000313" key="3">
    <source>
        <dbReference type="Proteomes" id="UP000256970"/>
    </source>
</evidence>
<name>A0A383VIX3_TETOB</name>
<dbReference type="Proteomes" id="UP000256970">
    <property type="component" value="Unassembled WGS sequence"/>
</dbReference>